<evidence type="ECO:0000313" key="13">
    <source>
        <dbReference type="Proteomes" id="UP001246473"/>
    </source>
</evidence>
<dbReference type="Gene3D" id="2.60.40.2610">
    <property type="entry name" value="Outer membrane usher protein FimD, plug domain"/>
    <property type="match status" value="1"/>
</dbReference>
<dbReference type="InterPro" id="IPR042186">
    <property type="entry name" value="FimD_plug_dom"/>
</dbReference>
<comment type="caution">
    <text evidence="12">The sequence shown here is derived from an EMBL/GenBank/DDBJ whole genome shotgun (WGS) entry which is preliminary data.</text>
</comment>
<evidence type="ECO:0000256" key="5">
    <source>
        <dbReference type="ARBA" id="ARBA00022558"/>
    </source>
</evidence>
<dbReference type="RefSeq" id="WP_167440628.1">
    <property type="nucleotide sequence ID" value="NZ_JANSLM010000014.1"/>
</dbReference>
<dbReference type="Pfam" id="PF13954">
    <property type="entry name" value="PapC_N"/>
    <property type="match status" value="1"/>
</dbReference>
<evidence type="ECO:0000256" key="8">
    <source>
        <dbReference type="ARBA" id="ARBA00023237"/>
    </source>
</evidence>
<gene>
    <name evidence="12" type="ORF">ParKJ_30845</name>
</gene>
<keyword evidence="6" id="KW-0812">Transmembrane</keyword>
<reference evidence="12" key="1">
    <citation type="submission" date="2022-08" db="EMBL/GenBank/DDBJ databases">
        <authorList>
            <person name="Kim S.-J."/>
        </authorList>
    </citation>
    <scope>NUCLEOTIDE SEQUENCE</scope>
    <source>
        <strain evidence="12">KJ</strain>
    </source>
</reference>
<feature type="compositionally biased region" description="Acidic residues" evidence="9">
    <location>
        <begin position="154"/>
        <end position="175"/>
    </location>
</feature>
<feature type="signal peptide" evidence="10">
    <location>
        <begin position="1"/>
        <end position="22"/>
    </location>
</feature>
<proteinExistence type="inferred from homology"/>
<evidence type="ECO:0000256" key="7">
    <source>
        <dbReference type="ARBA" id="ARBA00023136"/>
    </source>
</evidence>
<evidence type="ECO:0000256" key="9">
    <source>
        <dbReference type="SAM" id="MobiDB-lite"/>
    </source>
</evidence>
<dbReference type="InterPro" id="IPR000015">
    <property type="entry name" value="Fimb_usher"/>
</dbReference>
<keyword evidence="10" id="KW-0732">Signal</keyword>
<dbReference type="Pfam" id="PF00577">
    <property type="entry name" value="Usher"/>
    <property type="match status" value="1"/>
</dbReference>
<keyword evidence="7" id="KW-0472">Membrane</keyword>
<organism evidence="12 13">
    <name type="scientific">Paraburkholderia fungorum</name>
    <dbReference type="NCBI Taxonomy" id="134537"/>
    <lineage>
        <taxon>Bacteria</taxon>
        <taxon>Pseudomonadati</taxon>
        <taxon>Pseudomonadota</taxon>
        <taxon>Betaproteobacteria</taxon>
        <taxon>Burkholderiales</taxon>
        <taxon>Burkholderiaceae</taxon>
        <taxon>Paraburkholderia</taxon>
    </lineage>
</organism>
<comment type="similarity">
    <text evidence="2">Belongs to the fimbrial export usher family.</text>
</comment>
<dbReference type="GO" id="GO:0009297">
    <property type="term" value="P:pilus assembly"/>
    <property type="evidence" value="ECO:0007669"/>
    <property type="project" value="InterPro"/>
</dbReference>
<comment type="subcellular location">
    <subcellularLocation>
        <location evidence="1">Cell outer membrane</location>
        <topology evidence="1">Multi-pass membrane protein</topology>
    </subcellularLocation>
</comment>
<dbReference type="PANTHER" id="PTHR30451">
    <property type="entry name" value="OUTER MEMBRANE USHER PROTEIN"/>
    <property type="match status" value="1"/>
</dbReference>
<feature type="domain" description="PapC N-terminal" evidence="11">
    <location>
        <begin position="159"/>
        <end position="224"/>
    </location>
</feature>
<keyword evidence="3" id="KW-0813">Transport</keyword>
<evidence type="ECO:0000256" key="1">
    <source>
        <dbReference type="ARBA" id="ARBA00004571"/>
    </source>
</evidence>
<feature type="region of interest" description="Disordered" evidence="9">
    <location>
        <begin position="138"/>
        <end position="177"/>
    </location>
</feature>
<keyword evidence="8" id="KW-0998">Cell outer membrane</keyword>
<accession>A0AAP5QGJ1</accession>
<dbReference type="AlphaFoldDB" id="A0AAP5QGJ1"/>
<sequence length="822" mass="88183">MRKRLLSSAWSLAWLAPAIAFANEAFANEARSSGADDVPANSARLADAPFRAALLGALKGEPEPGAEAGPPGDEGALQREFTRYAVVVNGHWSGFSWLATSADGKPCAEVADWLEWGVMPAAEFAAQADAGDARCVMPQRSQRPHDADAAPPDIPDDATPEEREAAEEALEEEAEPAARVRYDAHQQQLNVRITDSLMSRARGYVAPARLDNGVDAVRLDYQLSASHTEGANALDYNRRTSAFATLNAGANVDVWQFRSNHVYSSPTIGKPEWERLETYVQRDVRRVRGKLLLGDGATDSLLFDSIPFSGAQLASDDNLLPDHLSAAPPVVRGNAHGSAEVFIRQRGLLFYHAVVAPGPFAFYDVRPPSSSGDLSVTVREADGTEHVSVVPFIAMPLLVHQDAIKYAFSAGRYRRASMNAAFDQPPFVQATLGIGLPHRLSAFGGALQARGYRSMAAGLGWDLGEAGALSFDLARSQVDAPSATMPSGLRFRTRYAKSFASTGTGMSVDWRQFGGGHFRTMEDMLQREADAAFWRDLFGDTDGVPFNESAPRRQIRLNVQQNVGDTGNLYATLSANNYASSHPARGTLQLGATWYGDKFDVDLQAGIRQIGGTRSKSFQATLSIPLSLGSKTGSLRYGLAASRDDDGALVWSNSLSGSALRDYRFNYALTQQHSSAVGSEGTGHVSYQGDGGRLDAGYGQGRGYRKVDMAVAGSVVGFHSRDDRAAQGIVLGQSLGDTIAVVDAPGYADASVDGQLSTRTDARGRAIISYLTPYRVNRVGLDSLTAGEDLDYGSLLREVAPVSGSVLYVPIHPQKMPGLDSR</sequence>
<keyword evidence="5" id="KW-1029">Fimbrium biogenesis</keyword>
<evidence type="ECO:0000313" key="12">
    <source>
        <dbReference type="EMBL" id="MDT8841832.1"/>
    </source>
</evidence>
<name>A0AAP5QGJ1_9BURK</name>
<protein>
    <submittedName>
        <fullName evidence="12">Fimbria/pilus outer membrane usher protein</fullName>
    </submittedName>
</protein>
<dbReference type="EMBL" id="JANSLM010000014">
    <property type="protein sequence ID" value="MDT8841832.1"/>
    <property type="molecule type" value="Genomic_DNA"/>
</dbReference>
<evidence type="ECO:0000256" key="6">
    <source>
        <dbReference type="ARBA" id="ARBA00022692"/>
    </source>
</evidence>
<dbReference type="Proteomes" id="UP001246473">
    <property type="component" value="Unassembled WGS sequence"/>
</dbReference>
<dbReference type="GO" id="GO:0015473">
    <property type="term" value="F:fimbrial usher porin activity"/>
    <property type="evidence" value="ECO:0007669"/>
    <property type="project" value="InterPro"/>
</dbReference>
<dbReference type="GO" id="GO:0009279">
    <property type="term" value="C:cell outer membrane"/>
    <property type="evidence" value="ECO:0007669"/>
    <property type="project" value="UniProtKB-SubCell"/>
</dbReference>
<dbReference type="PANTHER" id="PTHR30451:SF21">
    <property type="entry name" value="FIMBRIAL USHER DOMAIN-CONTAINING PROTEIN YDET-RELATED"/>
    <property type="match status" value="1"/>
</dbReference>
<evidence type="ECO:0000256" key="3">
    <source>
        <dbReference type="ARBA" id="ARBA00022448"/>
    </source>
</evidence>
<evidence type="ECO:0000256" key="10">
    <source>
        <dbReference type="SAM" id="SignalP"/>
    </source>
</evidence>
<dbReference type="Gene3D" id="2.60.40.3110">
    <property type="match status" value="1"/>
</dbReference>
<dbReference type="InterPro" id="IPR025885">
    <property type="entry name" value="PapC_N"/>
</dbReference>
<evidence type="ECO:0000259" key="11">
    <source>
        <dbReference type="Pfam" id="PF13954"/>
    </source>
</evidence>
<evidence type="ECO:0000256" key="2">
    <source>
        <dbReference type="ARBA" id="ARBA00008064"/>
    </source>
</evidence>
<feature type="chain" id="PRO_5042961131" evidence="10">
    <location>
        <begin position="23"/>
        <end position="822"/>
    </location>
</feature>
<keyword evidence="4" id="KW-1134">Transmembrane beta strand</keyword>
<evidence type="ECO:0000256" key="4">
    <source>
        <dbReference type="ARBA" id="ARBA00022452"/>
    </source>
</evidence>